<feature type="compositionally biased region" description="Basic residues" evidence="1">
    <location>
        <begin position="93"/>
        <end position="102"/>
    </location>
</feature>
<dbReference type="Proteomes" id="UP000230423">
    <property type="component" value="Unassembled WGS sequence"/>
</dbReference>
<proteinExistence type="predicted"/>
<dbReference type="OrthoDB" id="5877738at2759"/>
<feature type="region of interest" description="Disordered" evidence="1">
    <location>
        <begin position="93"/>
        <end position="133"/>
    </location>
</feature>
<keyword evidence="3" id="KW-1185">Reference proteome</keyword>
<dbReference type="EMBL" id="KZ345028">
    <property type="protein sequence ID" value="PIO76797.1"/>
    <property type="molecule type" value="Genomic_DNA"/>
</dbReference>
<organism evidence="2 3">
    <name type="scientific">Teladorsagia circumcincta</name>
    <name type="common">Brown stomach worm</name>
    <name type="synonym">Ostertagia circumcincta</name>
    <dbReference type="NCBI Taxonomy" id="45464"/>
    <lineage>
        <taxon>Eukaryota</taxon>
        <taxon>Metazoa</taxon>
        <taxon>Ecdysozoa</taxon>
        <taxon>Nematoda</taxon>
        <taxon>Chromadorea</taxon>
        <taxon>Rhabditida</taxon>
        <taxon>Rhabditina</taxon>
        <taxon>Rhabditomorpha</taxon>
        <taxon>Strongyloidea</taxon>
        <taxon>Trichostrongylidae</taxon>
        <taxon>Teladorsagia</taxon>
    </lineage>
</organism>
<accession>A0A2G9V2T6</accession>
<feature type="compositionally biased region" description="Basic and acidic residues" evidence="1">
    <location>
        <begin position="103"/>
        <end position="116"/>
    </location>
</feature>
<dbReference type="AlphaFoldDB" id="A0A2G9V2T6"/>
<name>A0A2G9V2T6_TELCI</name>
<feature type="compositionally biased region" description="Low complexity" evidence="1">
    <location>
        <begin position="183"/>
        <end position="193"/>
    </location>
</feature>
<evidence type="ECO:0000313" key="2">
    <source>
        <dbReference type="EMBL" id="PIO76797.1"/>
    </source>
</evidence>
<feature type="compositionally biased region" description="Basic and acidic residues" evidence="1">
    <location>
        <begin position="281"/>
        <end position="296"/>
    </location>
</feature>
<sequence>MVHGFAKQHHCFKGSTTANERCLFKLSCERCVVKAVEDYRSRYPSWEVTTAFLLQRLGLQYSADKEISTLLSSDSRKARNAEDIQQAACTSKKPSKIAKVKGTKNEKKPTLAKIEDESSGESNEEGSDISSAEEEYNVEIASDSNDDEDQAAENRRQLLLGFAKEPVRKNKTKRKNLKGRLIEPTTSSSNETETTAVVKRVKLGKGGSIELEKPLETESVNIVSSGLEIDDDEPQHNSFFLSSSASPKIDSLIRKDVAASTQSKIVIPKQKSAIKLKKSIGKKERSSKAPKSEKKSLSKAQAHSIAKESQMSIDELHPSWAARRLAKEQQSLAPKGKRIVFSDD</sequence>
<feature type="compositionally biased region" description="Basic residues" evidence="1">
    <location>
        <begin position="169"/>
        <end position="178"/>
    </location>
</feature>
<reference evidence="2 3" key="1">
    <citation type="submission" date="2015-09" db="EMBL/GenBank/DDBJ databases">
        <title>Draft genome of the parasitic nematode Teladorsagia circumcincta isolate WARC Sus (inbred).</title>
        <authorList>
            <person name="Mitreva M."/>
        </authorList>
    </citation>
    <scope>NUCLEOTIDE SEQUENCE [LARGE SCALE GENOMIC DNA]</scope>
    <source>
        <strain evidence="2 3">S</strain>
    </source>
</reference>
<feature type="compositionally biased region" description="Acidic residues" evidence="1">
    <location>
        <begin position="117"/>
        <end position="133"/>
    </location>
</feature>
<gene>
    <name evidence="2" type="ORF">TELCIR_01095</name>
</gene>
<feature type="region of interest" description="Disordered" evidence="1">
    <location>
        <begin position="169"/>
        <end position="193"/>
    </location>
</feature>
<feature type="region of interest" description="Disordered" evidence="1">
    <location>
        <begin position="276"/>
        <end position="312"/>
    </location>
</feature>
<evidence type="ECO:0000256" key="1">
    <source>
        <dbReference type="SAM" id="MobiDB-lite"/>
    </source>
</evidence>
<evidence type="ECO:0008006" key="4">
    <source>
        <dbReference type="Google" id="ProtNLM"/>
    </source>
</evidence>
<evidence type="ECO:0000313" key="3">
    <source>
        <dbReference type="Proteomes" id="UP000230423"/>
    </source>
</evidence>
<protein>
    <recommendedName>
        <fullName evidence="4">SRF-dependent transcription regulation-associated protein</fullName>
    </recommendedName>
</protein>